<dbReference type="GO" id="GO:0022857">
    <property type="term" value="F:transmembrane transporter activity"/>
    <property type="evidence" value="ECO:0007669"/>
    <property type="project" value="InterPro"/>
</dbReference>
<dbReference type="InterPro" id="IPR005829">
    <property type="entry name" value="Sugar_transporter_CS"/>
</dbReference>
<dbReference type="STRING" id="1547283.A9C19_13605"/>
<feature type="transmembrane region" description="Helical" evidence="7">
    <location>
        <begin position="104"/>
        <end position="128"/>
    </location>
</feature>
<feature type="transmembrane region" description="Helical" evidence="7">
    <location>
        <begin position="74"/>
        <end position="92"/>
    </location>
</feature>
<evidence type="ECO:0000313" key="10">
    <source>
        <dbReference type="Proteomes" id="UP000181936"/>
    </source>
</evidence>
<dbReference type="PANTHER" id="PTHR23517">
    <property type="entry name" value="RESISTANCE PROTEIN MDTM, PUTATIVE-RELATED-RELATED"/>
    <property type="match status" value="1"/>
</dbReference>
<dbReference type="RefSeq" id="WP_072580492.1">
    <property type="nucleotide sequence ID" value="NZ_CP016020.1"/>
</dbReference>
<organism evidence="9 10">
    <name type="scientific">Bacillus weihaiensis</name>
    <dbReference type="NCBI Taxonomy" id="1547283"/>
    <lineage>
        <taxon>Bacteria</taxon>
        <taxon>Bacillati</taxon>
        <taxon>Bacillota</taxon>
        <taxon>Bacilli</taxon>
        <taxon>Bacillales</taxon>
        <taxon>Bacillaceae</taxon>
        <taxon>Bacillus</taxon>
    </lineage>
</organism>
<dbReference type="InterPro" id="IPR036259">
    <property type="entry name" value="MFS_trans_sf"/>
</dbReference>
<proteinExistence type="predicted"/>
<dbReference type="AlphaFoldDB" id="A0A1L3MTN8"/>
<keyword evidence="5 7" id="KW-1133">Transmembrane helix</keyword>
<evidence type="ECO:0000313" key="9">
    <source>
        <dbReference type="EMBL" id="APH05699.1"/>
    </source>
</evidence>
<name>A0A1L3MTN8_9BACI</name>
<dbReference type="GO" id="GO:0005886">
    <property type="term" value="C:plasma membrane"/>
    <property type="evidence" value="ECO:0007669"/>
    <property type="project" value="UniProtKB-SubCell"/>
</dbReference>
<evidence type="ECO:0000256" key="4">
    <source>
        <dbReference type="ARBA" id="ARBA00022692"/>
    </source>
</evidence>
<sequence>MKFNDLHPNIKIRIMTEFFTDITQMAILPFMAIYFSSYVGAGLAGILLMINILLSIMVGLYSGFLADRIGRKKMLISAQAIQIFALLVMTVVNSPWLTSVWITYAMFIVSNISSSLIGPAASAMIIDVSTEKERPYIYGLGYWTGNIAIALGALLGGLFFEKYKMMLFVMFLFVSIVTLFIIIFFIKETFTFTRDKSETKPSIKTGLIRNYLNVLNDRGFMLFIVATICIMSLEFQLDKYVAVRLKEQFEAELFTFTITGVNMFSIIMLINTITIVFATLQLSKWLGQFNAKKVLTIGLLIYSISFTSFAYSNSFSLLILAAFFFTFGELMYSPIRQTILASIVNEQRRASYMAVDNLAYHVATLIGSIGLSLGALLPSEGMALLYLGLGLCGLVCYRIALSMKEEKEVRVDTQKESVL</sequence>
<dbReference type="InterPro" id="IPR050171">
    <property type="entry name" value="MFS_Transporters"/>
</dbReference>
<dbReference type="InterPro" id="IPR011701">
    <property type="entry name" value="MFS"/>
</dbReference>
<dbReference type="Gene3D" id="1.20.1250.20">
    <property type="entry name" value="MFS general substrate transporter like domains"/>
    <property type="match status" value="1"/>
</dbReference>
<evidence type="ECO:0000256" key="2">
    <source>
        <dbReference type="ARBA" id="ARBA00022448"/>
    </source>
</evidence>
<feature type="transmembrane region" description="Helical" evidence="7">
    <location>
        <begin position="358"/>
        <end position="377"/>
    </location>
</feature>
<dbReference type="PROSITE" id="PS00216">
    <property type="entry name" value="SUGAR_TRANSPORT_1"/>
    <property type="match status" value="1"/>
</dbReference>
<keyword evidence="3" id="KW-1003">Cell membrane</keyword>
<feature type="transmembrane region" description="Helical" evidence="7">
    <location>
        <begin position="166"/>
        <end position="186"/>
    </location>
</feature>
<evidence type="ECO:0000256" key="7">
    <source>
        <dbReference type="SAM" id="Phobius"/>
    </source>
</evidence>
<dbReference type="Proteomes" id="UP000181936">
    <property type="component" value="Chromosome"/>
</dbReference>
<feature type="transmembrane region" description="Helical" evidence="7">
    <location>
        <begin position="257"/>
        <end position="282"/>
    </location>
</feature>
<evidence type="ECO:0000256" key="5">
    <source>
        <dbReference type="ARBA" id="ARBA00022989"/>
    </source>
</evidence>
<dbReference type="CDD" id="cd17329">
    <property type="entry name" value="MFS_MdtH_MDR_like"/>
    <property type="match status" value="1"/>
</dbReference>
<feature type="transmembrane region" description="Helical" evidence="7">
    <location>
        <begin position="41"/>
        <end position="62"/>
    </location>
</feature>
<feature type="transmembrane region" description="Helical" evidence="7">
    <location>
        <begin position="140"/>
        <end position="160"/>
    </location>
</feature>
<dbReference type="InterPro" id="IPR020846">
    <property type="entry name" value="MFS_dom"/>
</dbReference>
<dbReference type="PANTHER" id="PTHR23517:SF3">
    <property type="entry name" value="INTEGRAL MEMBRANE TRANSPORT PROTEIN"/>
    <property type="match status" value="1"/>
</dbReference>
<evidence type="ECO:0000259" key="8">
    <source>
        <dbReference type="PROSITE" id="PS50850"/>
    </source>
</evidence>
<feature type="transmembrane region" description="Helical" evidence="7">
    <location>
        <begin position="219"/>
        <end position="237"/>
    </location>
</feature>
<feature type="transmembrane region" description="Helical" evidence="7">
    <location>
        <begin position="383"/>
        <end position="401"/>
    </location>
</feature>
<evidence type="ECO:0000256" key="3">
    <source>
        <dbReference type="ARBA" id="ARBA00022475"/>
    </source>
</evidence>
<keyword evidence="6 7" id="KW-0472">Membrane</keyword>
<dbReference type="EMBL" id="CP016020">
    <property type="protein sequence ID" value="APH05699.1"/>
    <property type="molecule type" value="Genomic_DNA"/>
</dbReference>
<accession>A0A1L3MTN8</accession>
<gene>
    <name evidence="9" type="ORF">A9C19_13605</name>
</gene>
<keyword evidence="2" id="KW-0813">Transport</keyword>
<dbReference type="SUPFAM" id="SSF103473">
    <property type="entry name" value="MFS general substrate transporter"/>
    <property type="match status" value="1"/>
</dbReference>
<feature type="transmembrane region" description="Helical" evidence="7">
    <location>
        <begin position="294"/>
        <end position="311"/>
    </location>
</feature>
<reference evidence="9 10" key="1">
    <citation type="journal article" date="2016" name="Sci. Rep.">
        <title>Complete genome sequence and transcriptomic analysis of a novel marine strain Bacillus weihaiensis reveals the mechanism of brown algae degradation.</title>
        <authorList>
            <person name="Zhu Y."/>
            <person name="Chen P."/>
            <person name="Bao Y."/>
            <person name="Men Y."/>
            <person name="Zeng Y."/>
            <person name="Yang J."/>
            <person name="Sun J."/>
            <person name="Sun Y."/>
        </authorList>
    </citation>
    <scope>NUCLEOTIDE SEQUENCE [LARGE SCALE GENOMIC DNA]</scope>
    <source>
        <strain evidence="9 10">Alg07</strain>
    </source>
</reference>
<dbReference type="KEGG" id="bwh:A9C19_13605"/>
<protein>
    <recommendedName>
        <fullName evidence="8">Major facilitator superfamily (MFS) profile domain-containing protein</fullName>
    </recommendedName>
</protein>
<keyword evidence="10" id="KW-1185">Reference proteome</keyword>
<feature type="domain" description="Major facilitator superfamily (MFS) profile" evidence="8">
    <location>
        <begin position="1"/>
        <end position="408"/>
    </location>
</feature>
<dbReference type="OrthoDB" id="9793283at2"/>
<dbReference type="Pfam" id="PF07690">
    <property type="entry name" value="MFS_1"/>
    <property type="match status" value="1"/>
</dbReference>
<comment type="subcellular location">
    <subcellularLocation>
        <location evidence="1">Cell membrane</location>
        <topology evidence="1">Multi-pass membrane protein</topology>
    </subcellularLocation>
</comment>
<evidence type="ECO:0000256" key="6">
    <source>
        <dbReference type="ARBA" id="ARBA00023136"/>
    </source>
</evidence>
<evidence type="ECO:0000256" key="1">
    <source>
        <dbReference type="ARBA" id="ARBA00004651"/>
    </source>
</evidence>
<keyword evidence="4 7" id="KW-0812">Transmembrane</keyword>
<dbReference type="PROSITE" id="PS50850">
    <property type="entry name" value="MFS"/>
    <property type="match status" value="1"/>
</dbReference>